<dbReference type="GeneTree" id="ENSGT00390000012336"/>
<dbReference type="AlphaFoldDB" id="A0A8D0BB56"/>
<keyword evidence="1" id="KW-0732">Signal</keyword>
<dbReference type="GO" id="GO:0070197">
    <property type="term" value="P:meiotic attachment of telomere to nuclear envelope"/>
    <property type="evidence" value="ECO:0007669"/>
    <property type="project" value="Ensembl"/>
</dbReference>
<dbReference type="Proteomes" id="UP000694421">
    <property type="component" value="Unplaced"/>
</dbReference>
<dbReference type="PANTHER" id="PTHR35345">
    <property type="entry name" value="TELOMERE REPEATS-BINDING BOUQUET FORMATION PROTEIN 2"/>
    <property type="match status" value="1"/>
</dbReference>
<dbReference type="GO" id="GO:1990918">
    <property type="term" value="P:double-strand break repair involved in meiotic recombination"/>
    <property type="evidence" value="ECO:0007669"/>
    <property type="project" value="Ensembl"/>
</dbReference>
<organism evidence="2 3">
    <name type="scientific">Salvator merianae</name>
    <name type="common">Argentine black and white tegu</name>
    <name type="synonym">Tupinambis merianae</name>
    <dbReference type="NCBI Taxonomy" id="96440"/>
    <lineage>
        <taxon>Eukaryota</taxon>
        <taxon>Metazoa</taxon>
        <taxon>Chordata</taxon>
        <taxon>Craniata</taxon>
        <taxon>Vertebrata</taxon>
        <taxon>Euteleostomi</taxon>
        <taxon>Lepidosauria</taxon>
        <taxon>Squamata</taxon>
        <taxon>Bifurcata</taxon>
        <taxon>Unidentata</taxon>
        <taxon>Episquamata</taxon>
        <taxon>Laterata</taxon>
        <taxon>Teiioidea</taxon>
        <taxon>Teiidae</taxon>
        <taxon>Salvator</taxon>
    </lineage>
</organism>
<keyword evidence="3" id="KW-1185">Reference proteome</keyword>
<protein>
    <submittedName>
        <fullName evidence="2">Telomere repeat binding bouquet formation protein 2</fullName>
    </submittedName>
</protein>
<reference evidence="2" key="1">
    <citation type="submission" date="2025-08" db="UniProtKB">
        <authorList>
            <consortium name="Ensembl"/>
        </authorList>
    </citation>
    <scope>IDENTIFICATION</scope>
</reference>
<feature type="chain" id="PRO_5034975214" evidence="1">
    <location>
        <begin position="25"/>
        <end position="217"/>
    </location>
</feature>
<sequence>MIRIKNILTNCVLSLWHFSSVAEGGVIASQDAAEYLFSSDASHPDTLRIHRSLDYLEDRIAVFHACYLTASANSKIKNTVPLGHFLLPPACIQQEIRKKIGSFIWEQMPDHNHLTVQPSQPVEVKYGKEEEEIKKGRKELEISKDTQVSGMLEAGNLVYIPLQNYPVSNMVTGYPSSKEMKKFLGPIHDFIPGCFGYLAYWIPNETNPFLDVKTKLK</sequence>
<reference evidence="2" key="2">
    <citation type="submission" date="2025-09" db="UniProtKB">
        <authorList>
            <consortium name="Ensembl"/>
        </authorList>
    </citation>
    <scope>IDENTIFICATION</scope>
</reference>
<evidence type="ECO:0000313" key="3">
    <source>
        <dbReference type="Proteomes" id="UP000694421"/>
    </source>
</evidence>
<proteinExistence type="predicted"/>
<dbReference type="GO" id="GO:0005637">
    <property type="term" value="C:nuclear inner membrane"/>
    <property type="evidence" value="ECO:0007669"/>
    <property type="project" value="Ensembl"/>
</dbReference>
<dbReference type="GO" id="GO:0000781">
    <property type="term" value="C:chromosome, telomeric region"/>
    <property type="evidence" value="ECO:0007669"/>
    <property type="project" value="Ensembl"/>
</dbReference>
<evidence type="ECO:0000256" key="1">
    <source>
        <dbReference type="SAM" id="SignalP"/>
    </source>
</evidence>
<dbReference type="OMA" id="WFCRSVS"/>
<dbReference type="PANTHER" id="PTHR35345:SF1">
    <property type="entry name" value="TELOMERE REPEATS-BINDING BOUQUET FORMATION PROTEIN 2"/>
    <property type="match status" value="1"/>
</dbReference>
<dbReference type="Pfam" id="PF15101">
    <property type="entry name" value="TERB2"/>
    <property type="match status" value="1"/>
</dbReference>
<name>A0A8D0BB56_SALMN</name>
<dbReference type="GO" id="GO:0007283">
    <property type="term" value="P:spermatogenesis"/>
    <property type="evidence" value="ECO:0007669"/>
    <property type="project" value="Ensembl"/>
</dbReference>
<accession>A0A8D0BB56</accession>
<evidence type="ECO:0000313" key="2">
    <source>
        <dbReference type="Ensembl" id="ENSSMRP00000001384.1"/>
    </source>
</evidence>
<dbReference type="GO" id="GO:0048477">
    <property type="term" value="P:oogenesis"/>
    <property type="evidence" value="ECO:0007669"/>
    <property type="project" value="Ensembl"/>
</dbReference>
<dbReference type="Ensembl" id="ENSSMRT00000001665.1">
    <property type="protein sequence ID" value="ENSSMRP00000001384.1"/>
    <property type="gene ID" value="ENSSMRG00000001214.1"/>
</dbReference>
<feature type="signal peptide" evidence="1">
    <location>
        <begin position="1"/>
        <end position="24"/>
    </location>
</feature>
<dbReference type="InterPro" id="IPR028065">
    <property type="entry name" value="TERB2"/>
</dbReference>
<dbReference type="GO" id="GO:0007130">
    <property type="term" value="P:synaptonemal complex assembly"/>
    <property type="evidence" value="ECO:0007669"/>
    <property type="project" value="Ensembl"/>
</dbReference>